<keyword evidence="2" id="KW-1185">Reference proteome</keyword>
<dbReference type="OrthoDB" id="9961010at2"/>
<reference evidence="1 2" key="1">
    <citation type="submission" date="2016-11" db="EMBL/GenBank/DDBJ databases">
        <authorList>
            <person name="Jaros S."/>
            <person name="Januszkiewicz K."/>
            <person name="Wedrychowicz H."/>
        </authorList>
    </citation>
    <scope>NUCLEOTIDE SEQUENCE [LARGE SCALE GENOMIC DNA]</scope>
    <source>
        <strain evidence="1 2">DSM 14916</strain>
    </source>
</reference>
<dbReference type="Proteomes" id="UP000184387">
    <property type="component" value="Unassembled WGS sequence"/>
</dbReference>
<accession>A0A1M6REH1</accession>
<evidence type="ECO:0000313" key="2">
    <source>
        <dbReference type="Proteomes" id="UP000184387"/>
    </source>
</evidence>
<evidence type="ECO:0008006" key="3">
    <source>
        <dbReference type="Google" id="ProtNLM"/>
    </source>
</evidence>
<dbReference type="InterPro" id="IPR011006">
    <property type="entry name" value="CheY-like_superfamily"/>
</dbReference>
<proteinExistence type="predicted"/>
<evidence type="ECO:0000313" key="1">
    <source>
        <dbReference type="EMBL" id="SHK30768.1"/>
    </source>
</evidence>
<protein>
    <recommendedName>
        <fullName evidence="3">Response regulatory domain-containing protein</fullName>
    </recommendedName>
</protein>
<gene>
    <name evidence="1" type="ORF">SAMN02745194_04666</name>
</gene>
<dbReference type="SUPFAM" id="SSF52172">
    <property type="entry name" value="CheY-like"/>
    <property type="match status" value="1"/>
</dbReference>
<dbReference type="RefSeq" id="WP_073139610.1">
    <property type="nucleotide sequence ID" value="NZ_FQZF01000042.1"/>
</dbReference>
<name>A0A1M6REH1_9PROT</name>
<organism evidence="1 2">
    <name type="scientific">Muricoccus roseus</name>
    <dbReference type="NCBI Taxonomy" id="198092"/>
    <lineage>
        <taxon>Bacteria</taxon>
        <taxon>Pseudomonadati</taxon>
        <taxon>Pseudomonadota</taxon>
        <taxon>Alphaproteobacteria</taxon>
        <taxon>Acetobacterales</taxon>
        <taxon>Roseomonadaceae</taxon>
        <taxon>Muricoccus</taxon>
    </lineage>
</organism>
<sequence length="154" mass="15805">MSPHDVLSAGGAPAPVDRAGEQPLVLVVSSDPAVARSLVLLLEAEEIATRSFPSAASFLAELPALAASPTGAGRCLLAEERLAEGGSGLALAERMAAAGLRIPTVILKRAFRSAGPRRAPPSGVSFADPFHMDALLQQVRSALRADARSACQEA</sequence>
<dbReference type="STRING" id="198092.SAMN02745194_04666"/>
<dbReference type="EMBL" id="FQZF01000042">
    <property type="protein sequence ID" value="SHK30768.1"/>
    <property type="molecule type" value="Genomic_DNA"/>
</dbReference>
<dbReference type="AlphaFoldDB" id="A0A1M6REH1"/>